<gene>
    <name evidence="1" type="ORF">D1614_00155</name>
</gene>
<organism evidence="1 2">
    <name type="scientific">Maribellus luteus</name>
    <dbReference type="NCBI Taxonomy" id="2305463"/>
    <lineage>
        <taxon>Bacteria</taxon>
        <taxon>Pseudomonadati</taxon>
        <taxon>Bacteroidota</taxon>
        <taxon>Bacteroidia</taxon>
        <taxon>Marinilabiliales</taxon>
        <taxon>Prolixibacteraceae</taxon>
        <taxon>Maribellus</taxon>
    </lineage>
</organism>
<evidence type="ECO:0000313" key="1">
    <source>
        <dbReference type="EMBL" id="RIJ50389.1"/>
    </source>
</evidence>
<dbReference type="OrthoDB" id="1113811at2"/>
<comment type="caution">
    <text evidence="1">The sequence shown here is derived from an EMBL/GenBank/DDBJ whole genome shotgun (WGS) entry which is preliminary data.</text>
</comment>
<name>A0A399T5I3_9BACT</name>
<dbReference type="RefSeq" id="WP_119435860.1">
    <property type="nucleotide sequence ID" value="NZ_QWGR01000001.1"/>
</dbReference>
<keyword evidence="2" id="KW-1185">Reference proteome</keyword>
<evidence type="ECO:0000313" key="2">
    <source>
        <dbReference type="Proteomes" id="UP000265926"/>
    </source>
</evidence>
<accession>A0A399T5I3</accession>
<proteinExistence type="predicted"/>
<dbReference type="EMBL" id="QWGR01000001">
    <property type="protein sequence ID" value="RIJ50389.1"/>
    <property type="molecule type" value="Genomic_DNA"/>
</dbReference>
<dbReference type="Proteomes" id="UP000265926">
    <property type="component" value="Unassembled WGS sequence"/>
</dbReference>
<sequence>MKNPYSQGLSMLIIIAFLLLSFHLSAQDINREVVSFKKRELNNGWIFQLGKDREEVRTDVSRFYEDQTSLNGGYRIENTFWNIGDYRQDELNFSFDLGPFGAYGNWIDSSKVSNLKADQYLYGLRTSANLNYRYRYYYDAKNYTAFEFSGWGRYEVFRQSLDGTSIDSLGAVTDIDRTQTEDRFRYGFQARGGFGIGRLSPMNHLMAAHFLLEKYYPGRLFSDYEIAQFAQVIAQMKNDRDFKKGHDTEKEMAALNQFLNGKFLLEPADAMLADWPYAEFDPRYEGKRFEMGPFFKYFNQEPDFIWGGYIQYEDARYKNVNWNRNFSAMLTYNRYKKPDEKVASSEGGLHPVFQNSYRDWMTAEIDLGWSYYSQLRSRFNFGVKYVPGIDLNGFKDLGTLSHNFVPYLGYFSQLSSKSRIRLDFSWRIADGEQFMVSGPEFSLGIYRSSY</sequence>
<reference evidence="1 2" key="1">
    <citation type="submission" date="2018-08" db="EMBL/GenBank/DDBJ databases">
        <title>Pallidiluteibacterium maritimus gen. nov., sp. nov., isolated from coastal sediment.</title>
        <authorList>
            <person name="Zhou L.Y."/>
        </authorList>
    </citation>
    <scope>NUCLEOTIDE SEQUENCE [LARGE SCALE GENOMIC DNA]</scope>
    <source>
        <strain evidence="1 2">XSD2</strain>
    </source>
</reference>
<dbReference type="AlphaFoldDB" id="A0A399T5I3"/>
<protein>
    <submittedName>
        <fullName evidence="1">Uncharacterized protein</fullName>
    </submittedName>
</protein>